<comment type="caution">
    <text evidence="1">The sequence shown here is derived from an EMBL/GenBank/DDBJ whole genome shotgun (WGS) entry which is preliminary data.</text>
</comment>
<evidence type="ECO:0000313" key="1">
    <source>
        <dbReference type="EMBL" id="OXV08841.1"/>
    </source>
</evidence>
<proteinExistence type="predicted"/>
<keyword evidence="2" id="KW-1185">Reference proteome</keyword>
<dbReference type="Proteomes" id="UP000243515">
    <property type="component" value="Unassembled WGS sequence"/>
</dbReference>
<dbReference type="PANTHER" id="PTHR38421">
    <property type="entry name" value="TRANSMEMBRANE PROTEIN USGS"/>
    <property type="match status" value="1"/>
</dbReference>
<sequence>MSNFEPNAILRGAQLTVVGTIRALQNPELFRYRHFRHAALAGFIGLVIHLLVQIPIFAVKKILWLASWVSDLDHATWDDKVTQWLNFVSHSVLGLPFLLMTLMLYITPALDEIFMESLKWVDSTYSQKHKSDNPKDLRAMYYPNLVMYPTTKTKTKVRIGPSKPLGQAVTDFAKRYARRVSMWFGIYIISLLPVAGRYVMPGTSFFTFRKAVGTAPAIVIFGLSLFLPREAIVMFLHTYFASRSLMRELLQPYFRRIQFNEEQKRQWFLDREGVLFGFAFGFTLFIKVPLVGFLIYGVAQASTAYLITKITDPPPAPADREAFAETQVKWTNKHNFLRLSLDNLDKYNIAPNESSEGRRITELQGKKFS</sequence>
<dbReference type="PANTHER" id="PTHR38421:SF1">
    <property type="entry name" value="TRANSMEMBRANE PROTEIN"/>
    <property type="match status" value="1"/>
</dbReference>
<reference evidence="1 2" key="1">
    <citation type="journal article" date="2015" name="Environ. Microbiol.">
        <title>Metagenome sequence of Elaphomyces granulatus from sporocarp tissue reveals Ascomycota ectomycorrhizal fingerprints of genome expansion and a Proteobacteria-rich microbiome.</title>
        <authorList>
            <person name="Quandt C.A."/>
            <person name="Kohler A."/>
            <person name="Hesse C.N."/>
            <person name="Sharpton T.J."/>
            <person name="Martin F."/>
            <person name="Spatafora J.W."/>
        </authorList>
    </citation>
    <scope>NUCLEOTIDE SEQUENCE [LARGE SCALE GENOMIC DNA]</scope>
    <source>
        <strain evidence="1 2">OSC145934</strain>
    </source>
</reference>
<name>A0A232LXE8_9EURO</name>
<evidence type="ECO:0008006" key="3">
    <source>
        <dbReference type="Google" id="ProtNLM"/>
    </source>
</evidence>
<organism evidence="1 2">
    <name type="scientific">Elaphomyces granulatus</name>
    <dbReference type="NCBI Taxonomy" id="519963"/>
    <lineage>
        <taxon>Eukaryota</taxon>
        <taxon>Fungi</taxon>
        <taxon>Dikarya</taxon>
        <taxon>Ascomycota</taxon>
        <taxon>Pezizomycotina</taxon>
        <taxon>Eurotiomycetes</taxon>
        <taxon>Eurotiomycetidae</taxon>
        <taxon>Eurotiales</taxon>
        <taxon>Elaphomycetaceae</taxon>
        <taxon>Elaphomyces</taxon>
    </lineage>
</organism>
<accession>A0A232LXE8</accession>
<evidence type="ECO:0000313" key="2">
    <source>
        <dbReference type="Proteomes" id="UP000243515"/>
    </source>
</evidence>
<dbReference type="EMBL" id="NPHW01003858">
    <property type="protein sequence ID" value="OXV08841.1"/>
    <property type="molecule type" value="Genomic_DNA"/>
</dbReference>
<dbReference type="AlphaFoldDB" id="A0A232LXE8"/>
<protein>
    <recommendedName>
        <fullName evidence="3">Transmembrane protein UsgS</fullName>
    </recommendedName>
</protein>
<gene>
    <name evidence="1" type="ORF">Egran_03395</name>
</gene>
<dbReference type="OrthoDB" id="10041630at2759"/>